<feature type="transmembrane region" description="Helical" evidence="4">
    <location>
        <begin position="111"/>
        <end position="130"/>
    </location>
</feature>
<evidence type="ECO:0000313" key="7">
    <source>
        <dbReference type="Proteomes" id="UP000295023"/>
    </source>
</evidence>
<dbReference type="GO" id="GO:0022857">
    <property type="term" value="F:transmembrane transporter activity"/>
    <property type="evidence" value="ECO:0007669"/>
    <property type="project" value="InterPro"/>
</dbReference>
<dbReference type="InterPro" id="IPR011701">
    <property type="entry name" value="MFS"/>
</dbReference>
<feature type="transmembrane region" description="Helical" evidence="4">
    <location>
        <begin position="86"/>
        <end position="105"/>
    </location>
</feature>
<feature type="transmembrane region" description="Helical" evidence="4">
    <location>
        <begin position="174"/>
        <end position="194"/>
    </location>
</feature>
<keyword evidence="2 4" id="KW-1133">Transmembrane helix</keyword>
<evidence type="ECO:0000256" key="1">
    <source>
        <dbReference type="ARBA" id="ARBA00022692"/>
    </source>
</evidence>
<evidence type="ECO:0000256" key="2">
    <source>
        <dbReference type="ARBA" id="ARBA00022989"/>
    </source>
</evidence>
<dbReference type="PANTHER" id="PTHR11360:SF284">
    <property type="entry name" value="EG:103B4.3 PROTEIN-RELATED"/>
    <property type="match status" value="1"/>
</dbReference>
<keyword evidence="3 4" id="KW-0472">Membrane</keyword>
<feature type="transmembrane region" description="Helical" evidence="4">
    <location>
        <begin position="290"/>
        <end position="310"/>
    </location>
</feature>
<feature type="transmembrane region" description="Helical" evidence="4">
    <location>
        <begin position="316"/>
        <end position="337"/>
    </location>
</feature>
<evidence type="ECO:0000313" key="6">
    <source>
        <dbReference type="EMBL" id="TCZ62964.1"/>
    </source>
</evidence>
<evidence type="ECO:0000256" key="4">
    <source>
        <dbReference type="SAM" id="Phobius"/>
    </source>
</evidence>
<feature type="transmembrane region" description="Helical" evidence="4">
    <location>
        <begin position="383"/>
        <end position="402"/>
    </location>
</feature>
<sequence length="415" mass="42956">MPSPPEEPQPIPPGRAWLILGSAFLAFTVGASVMHSYTVFLLAYVADFGWSRAETSLAYSVGQLVGGFSAPFVGSMVDRLGTRRMVLLGGALLALGLVGSAAAQALWQVVFLYGVVMTFGANCVGLLVFVPLVSRLFVRRRGMAISVLQSANAFGRAASAPASQMLITGLGWRGAYLVAAAVAAAVLLPLAALFGRGGGGQGAAPAPGVAAPRHWTLAEAIHTPQFWLLFLVYMFTSIGSFLVSLHQIAFAVDVGFDPLYAAGVLGMGSFLATPGVIATGTLSDYIGREYSALLAYGISIVGVVCALAITGPGDHLLLWLHACFFGLTWGARGPAITAKTADLFPGPRLGTILGVITIGSGLGAALGSWAAGFVFDVTGSYRIAFLGSIAAYVCGSVAFWLLRRPPRLAVEAARG</sequence>
<dbReference type="Proteomes" id="UP000295023">
    <property type="component" value="Unassembled WGS sequence"/>
</dbReference>
<dbReference type="InterPro" id="IPR020846">
    <property type="entry name" value="MFS_dom"/>
</dbReference>
<feature type="transmembrane region" description="Helical" evidence="4">
    <location>
        <begin position="349"/>
        <end position="371"/>
    </location>
</feature>
<dbReference type="RefSeq" id="WP_132288649.1">
    <property type="nucleotide sequence ID" value="NZ_SKBM01000009.1"/>
</dbReference>
<gene>
    <name evidence="6" type="ORF">EXY23_11320</name>
</gene>
<feature type="transmembrane region" description="Helical" evidence="4">
    <location>
        <begin position="258"/>
        <end position="278"/>
    </location>
</feature>
<dbReference type="Gene3D" id="1.20.1250.20">
    <property type="entry name" value="MFS general substrate transporter like domains"/>
    <property type="match status" value="1"/>
</dbReference>
<keyword evidence="7" id="KW-1185">Reference proteome</keyword>
<dbReference type="EMBL" id="SKBM01000009">
    <property type="protein sequence ID" value="TCZ62964.1"/>
    <property type="molecule type" value="Genomic_DNA"/>
</dbReference>
<keyword evidence="1 4" id="KW-0812">Transmembrane</keyword>
<dbReference type="Pfam" id="PF07690">
    <property type="entry name" value="MFS_1"/>
    <property type="match status" value="1"/>
</dbReference>
<dbReference type="PANTHER" id="PTHR11360">
    <property type="entry name" value="MONOCARBOXYLATE TRANSPORTER"/>
    <property type="match status" value="1"/>
</dbReference>
<dbReference type="OrthoDB" id="7200137at2"/>
<name>A0A4R4DNG2_9PROT</name>
<evidence type="ECO:0000256" key="3">
    <source>
        <dbReference type="ARBA" id="ARBA00023136"/>
    </source>
</evidence>
<reference evidence="6 7" key="1">
    <citation type="submission" date="2019-03" db="EMBL/GenBank/DDBJ databases">
        <title>Paracraurococcus aquatilis NE82 genome sequence.</title>
        <authorList>
            <person name="Zhao Y."/>
            <person name="Du Z."/>
        </authorList>
    </citation>
    <scope>NUCLEOTIDE SEQUENCE [LARGE SCALE GENOMIC DNA]</scope>
    <source>
        <strain evidence="6 7">NE82</strain>
    </source>
</reference>
<dbReference type="InterPro" id="IPR036259">
    <property type="entry name" value="MFS_trans_sf"/>
</dbReference>
<dbReference type="AlphaFoldDB" id="A0A4R4DNG2"/>
<dbReference type="SUPFAM" id="SSF103473">
    <property type="entry name" value="MFS general substrate transporter"/>
    <property type="match status" value="1"/>
</dbReference>
<dbReference type="InterPro" id="IPR050327">
    <property type="entry name" value="Proton-linked_MCT"/>
</dbReference>
<protein>
    <submittedName>
        <fullName evidence="6">MFS transporter</fullName>
    </submittedName>
</protein>
<comment type="caution">
    <text evidence="6">The sequence shown here is derived from an EMBL/GenBank/DDBJ whole genome shotgun (WGS) entry which is preliminary data.</text>
</comment>
<feature type="transmembrane region" description="Helical" evidence="4">
    <location>
        <begin position="226"/>
        <end position="252"/>
    </location>
</feature>
<feature type="domain" description="Major facilitator superfamily (MFS) profile" evidence="5">
    <location>
        <begin position="16"/>
        <end position="407"/>
    </location>
</feature>
<evidence type="ECO:0000259" key="5">
    <source>
        <dbReference type="PROSITE" id="PS50850"/>
    </source>
</evidence>
<proteinExistence type="predicted"/>
<feature type="transmembrane region" description="Helical" evidence="4">
    <location>
        <begin position="16"/>
        <end position="45"/>
    </location>
</feature>
<organism evidence="6 7">
    <name type="scientific">Roseicella aquatilis</name>
    <dbReference type="NCBI Taxonomy" id="2527868"/>
    <lineage>
        <taxon>Bacteria</taxon>
        <taxon>Pseudomonadati</taxon>
        <taxon>Pseudomonadota</taxon>
        <taxon>Alphaproteobacteria</taxon>
        <taxon>Acetobacterales</taxon>
        <taxon>Roseomonadaceae</taxon>
        <taxon>Roseicella</taxon>
    </lineage>
</organism>
<dbReference type="PROSITE" id="PS50850">
    <property type="entry name" value="MFS"/>
    <property type="match status" value="1"/>
</dbReference>
<accession>A0A4R4DNG2</accession>